<evidence type="ECO:0008006" key="3">
    <source>
        <dbReference type="Google" id="ProtNLM"/>
    </source>
</evidence>
<dbReference type="InterPro" id="IPR014807">
    <property type="entry name" value="Coa1"/>
</dbReference>
<organism evidence="1 2">
    <name type="scientific">Agarivorans gilvus</name>
    <dbReference type="NCBI Taxonomy" id="680279"/>
    <lineage>
        <taxon>Bacteria</taxon>
        <taxon>Pseudomonadati</taxon>
        <taxon>Pseudomonadota</taxon>
        <taxon>Gammaproteobacteria</taxon>
        <taxon>Alteromonadales</taxon>
        <taxon>Alteromonadaceae</taxon>
        <taxon>Agarivorans</taxon>
    </lineage>
</organism>
<evidence type="ECO:0000313" key="2">
    <source>
        <dbReference type="Proteomes" id="UP000651977"/>
    </source>
</evidence>
<reference evidence="2" key="1">
    <citation type="journal article" date="2019" name="Int. J. Syst. Evol. Microbiol.">
        <title>The Global Catalogue of Microorganisms (GCM) 10K type strain sequencing project: providing services to taxonomists for standard genome sequencing and annotation.</title>
        <authorList>
            <consortium name="The Broad Institute Genomics Platform"/>
            <consortium name="The Broad Institute Genome Sequencing Center for Infectious Disease"/>
            <person name="Wu L."/>
            <person name="Ma J."/>
        </authorList>
    </citation>
    <scope>NUCLEOTIDE SEQUENCE [LARGE SCALE GENOMIC DNA]</scope>
    <source>
        <strain evidence="2">CGMCC 1.10131</strain>
    </source>
</reference>
<evidence type="ECO:0000313" key="1">
    <source>
        <dbReference type="EMBL" id="GGB21898.1"/>
    </source>
</evidence>
<dbReference type="Pfam" id="PF08695">
    <property type="entry name" value="Coa1"/>
    <property type="match status" value="1"/>
</dbReference>
<dbReference type="Proteomes" id="UP000651977">
    <property type="component" value="Unassembled WGS sequence"/>
</dbReference>
<accession>A0ABQ1I6N3</accession>
<gene>
    <name evidence="1" type="ORF">GCM10007414_39120</name>
</gene>
<comment type="caution">
    <text evidence="1">The sequence shown here is derived from an EMBL/GenBank/DDBJ whole genome shotgun (WGS) entry which is preliminary data.</text>
</comment>
<proteinExistence type="predicted"/>
<name>A0ABQ1I6N3_9ALTE</name>
<protein>
    <recommendedName>
        <fullName evidence="3">PapC-like C-terminal domain-containing protein</fullName>
    </recommendedName>
</protein>
<sequence length="102" mass="11276">MIFGIGSLFKDSEPYKMSFNQVVHSQQVRSYLGIPIERGFISGNMQISGPEGVANLSYSIEGPKGEASVAVRAFKELNKWSIECLVVNYEGDKEQTTIVPCQ</sequence>
<keyword evidence="2" id="KW-1185">Reference proteome</keyword>
<dbReference type="EMBL" id="BMDY01000048">
    <property type="protein sequence ID" value="GGB21898.1"/>
    <property type="molecule type" value="Genomic_DNA"/>
</dbReference>